<dbReference type="PROSITE" id="PS52019">
    <property type="entry name" value="PKS_MFAS_DH"/>
    <property type="match status" value="1"/>
</dbReference>
<keyword evidence="1" id="KW-0596">Phosphopantetheine</keyword>
<dbReference type="InterPro" id="IPR049551">
    <property type="entry name" value="PKS_DH_C"/>
</dbReference>
<dbReference type="GO" id="GO:1901336">
    <property type="term" value="P:lactone biosynthetic process"/>
    <property type="evidence" value="ECO:0007669"/>
    <property type="project" value="UniProtKB-ARBA"/>
</dbReference>
<dbReference type="InterPro" id="IPR013154">
    <property type="entry name" value="ADH-like_N"/>
</dbReference>
<evidence type="ECO:0000256" key="2">
    <source>
        <dbReference type="ARBA" id="ARBA00022553"/>
    </source>
</evidence>
<dbReference type="SUPFAM" id="SSF51735">
    <property type="entry name" value="NAD(P)-binding Rossmann-fold domains"/>
    <property type="match status" value="2"/>
</dbReference>
<dbReference type="EMBL" id="JAADJZ010000002">
    <property type="protein sequence ID" value="KAF2877547.1"/>
    <property type="molecule type" value="Genomic_DNA"/>
</dbReference>
<dbReference type="Pfam" id="PF08240">
    <property type="entry name" value="ADH_N"/>
    <property type="match status" value="1"/>
</dbReference>
<name>A0A7C8IQ13_9PLEO</name>
<reference evidence="9 10" key="1">
    <citation type="submission" date="2020-01" db="EMBL/GenBank/DDBJ databases">
        <authorList>
            <consortium name="DOE Joint Genome Institute"/>
            <person name="Haridas S."/>
            <person name="Albert R."/>
            <person name="Binder M."/>
            <person name="Bloem J."/>
            <person name="Labutti K."/>
            <person name="Salamov A."/>
            <person name="Andreopoulos B."/>
            <person name="Baker S.E."/>
            <person name="Barry K."/>
            <person name="Bills G."/>
            <person name="Bluhm B.H."/>
            <person name="Cannon C."/>
            <person name="Castanera R."/>
            <person name="Culley D.E."/>
            <person name="Daum C."/>
            <person name="Ezra D."/>
            <person name="Gonzalez J.B."/>
            <person name="Henrissat B."/>
            <person name="Kuo A."/>
            <person name="Liang C."/>
            <person name="Lipzen A."/>
            <person name="Lutzoni F."/>
            <person name="Magnuson J."/>
            <person name="Mondo S."/>
            <person name="Nolan M."/>
            <person name="Ohm R."/>
            <person name="Pangilinan J."/>
            <person name="Park H.-J.H."/>
            <person name="Ramirez L."/>
            <person name="Alfaro M."/>
            <person name="Sun H."/>
            <person name="Tritt A."/>
            <person name="Yoshinaga Y."/>
            <person name="Zwiers L.-H.L."/>
            <person name="Turgeon B.G."/>
            <person name="Goodwin S.B."/>
            <person name="Spatafora J.W."/>
            <person name="Crous P.W."/>
            <person name="Grigoriev I.V."/>
        </authorList>
    </citation>
    <scope>NUCLEOTIDE SEQUENCE [LARGE SCALE GENOMIC DNA]</scope>
    <source>
        <strain evidence="9 10">CBS 611.86</strain>
    </source>
</reference>
<keyword evidence="5" id="KW-0012">Acyltransferase</keyword>
<evidence type="ECO:0000259" key="8">
    <source>
        <dbReference type="PROSITE" id="PS52019"/>
    </source>
</evidence>
<comment type="caution">
    <text evidence="9">The sequence shown here is derived from an EMBL/GenBank/DDBJ whole genome shotgun (WGS) entry which is preliminary data.</text>
</comment>
<dbReference type="Pfam" id="PF08659">
    <property type="entry name" value="KR"/>
    <property type="match status" value="1"/>
</dbReference>
<feature type="domain" description="Carrier" evidence="7">
    <location>
        <begin position="1169"/>
        <end position="1248"/>
    </location>
</feature>
<dbReference type="Gene3D" id="3.40.50.720">
    <property type="entry name" value="NAD(P)-binding Rossmann-like Domain"/>
    <property type="match status" value="2"/>
</dbReference>
<dbReference type="InterPro" id="IPR056501">
    <property type="entry name" value="NAD-bd_HRPKS_sdrA"/>
</dbReference>
<evidence type="ECO:0000256" key="3">
    <source>
        <dbReference type="ARBA" id="ARBA00022679"/>
    </source>
</evidence>
<dbReference type="PANTHER" id="PTHR43775">
    <property type="entry name" value="FATTY ACID SYNTHASE"/>
    <property type="match status" value="1"/>
</dbReference>
<dbReference type="Gene3D" id="3.90.180.10">
    <property type="entry name" value="Medium-chain alcohol dehydrogenases, catalytic domain"/>
    <property type="match status" value="1"/>
</dbReference>
<dbReference type="GO" id="GO:0004312">
    <property type="term" value="F:fatty acid synthase activity"/>
    <property type="evidence" value="ECO:0007669"/>
    <property type="project" value="TreeGrafter"/>
</dbReference>
<dbReference type="SUPFAM" id="SSF47336">
    <property type="entry name" value="ACP-like"/>
    <property type="match status" value="1"/>
</dbReference>
<comment type="caution">
    <text evidence="6">Lacks conserved residue(s) required for the propagation of feature annotation.</text>
</comment>
<keyword evidence="10" id="KW-1185">Reference proteome</keyword>
<dbReference type="InterPro" id="IPR002364">
    <property type="entry name" value="Quin_OxRdtase/zeta-crystal_CS"/>
</dbReference>
<sequence>MELQSPRMWYSKFGKEGLNWGPEFAVIQTIHVDREKKALFATAGTKLRRGDKSPLDGSFQYVAHPTSIDGMLQTAFIATTAGCVGALRATVPVSMDSIRISCNALKDSFSESNWNYDATATKIGFRTFSIDAELRSSSNDILMRMNKLLARVVWKPDISAPQLKEYQQIQKYFDWYISGLEQDVSEGERLTGALLDLAAHKYPNRDILHVGQNPDFIKAAKRILSVDSSLRRCASFHTGTFDSTGSLRIIDQLDELSKMAYPRSDQTFNLVLSEIDIDATAHPCLASSALIIRIGGASRNTSTEAKWIWRTAAPMALHQSQNSAMVLIVSRSRNASPVERSIISQLADQLCLSASIMNIDEASSSNISARSIVICTLELQDPFLVHMSGSEAAALKVITDNAATVVWLTHAGILKGKNPDFTPVLGLSRAVMLEQPSLRFSVLDVEDPKHSPLQTARNVSFILSQLLHESDPDLEYVESEGVMHVSRWEPEEQLNDTFMSKQADRTVEMALKDTGNCSLQIQRPGQFDTIYFKANEFRDVLPDDYVEIDVKSVGLNAKDLYVLGGKVDTKNVTCSCECAGVLISRGTKVQGLEVGDRVVCLAPGHFATRERVPYWSVCKLQDAERFTIASSIPVVFSTALYALKYKASLQPGETILIHSAAGGVGIAAIQLARHLRADIYCTVGSEAKKAFLVESFGIPADHIFNSRDFSFLPAILHATSGQGVDVVLNSLTGELLHNSVDACAEFGRFVEIGKRDILDHGSRDMISFARNISFMAFDLADIFYSKRQSHHRLWHNLLGESMNLIRTGMAKPCSPLRVFEAGYVADAYKYFALGTRTGKVAVSFEDDTNMINMLPSPYQTQFHGKKTYLMVGCLGGLGRSILKWMFTRGARSFVFLGRSGTDKPVAKDLVDDLKKAGARFEIVRGDVSNYHDVEKAVESADSPLGGVVQAAMGLHEALWTAMSNDAWNASIRPKIDGTWNLHNALRHQKRDSELDFFLMTSSISGTVGTATESNYCAANAFLDAFARYRNAQGLLGVSVGLGMISEVGYLHEHPDIEKLLKRKGIHSINEDELLQIIDLAIANQNLDMWQPRYDSLSNAHLLTGIEFIGLQEQRDQGFEGDNHVLADPRASLYSAAFAREGSSSALQTSLTKRQFPEEIVKALKDRTSDSLFEAVSAVISKKISNLILLPLKKLRLDKMLGEFGLDSMLAAEFRTFVYHTLEVDVPFMTLLDKGATVNDIARLISEQIEAKSEK</sequence>
<dbReference type="InterPro" id="IPR011032">
    <property type="entry name" value="GroES-like_sf"/>
</dbReference>
<dbReference type="SUPFAM" id="SSF50129">
    <property type="entry name" value="GroES-like"/>
    <property type="match status" value="1"/>
</dbReference>
<dbReference type="GO" id="GO:0016491">
    <property type="term" value="F:oxidoreductase activity"/>
    <property type="evidence" value="ECO:0007669"/>
    <property type="project" value="InterPro"/>
</dbReference>
<dbReference type="Gene3D" id="3.10.129.110">
    <property type="entry name" value="Polyketide synthase dehydratase"/>
    <property type="match status" value="1"/>
</dbReference>
<feature type="region of interest" description="N-terminal hotdog fold" evidence="6">
    <location>
        <position position="1"/>
    </location>
</feature>
<dbReference type="FunFam" id="3.40.50.720:FF:000209">
    <property type="entry name" value="Polyketide synthase Pks12"/>
    <property type="match status" value="1"/>
</dbReference>
<dbReference type="PANTHER" id="PTHR43775:SF50">
    <property type="entry name" value="HIGHLY REDUCING POLYKETIDE SYNTHASE SRDA"/>
    <property type="match status" value="1"/>
</dbReference>
<dbReference type="InterPro" id="IPR036736">
    <property type="entry name" value="ACP-like_sf"/>
</dbReference>
<dbReference type="OrthoDB" id="3793648at2759"/>
<feature type="region of interest" description="C-terminal hotdog fold" evidence="6">
    <location>
        <begin position="1"/>
        <end position="159"/>
    </location>
</feature>
<dbReference type="Pfam" id="PF14765">
    <property type="entry name" value="PS-DH"/>
    <property type="match status" value="1"/>
</dbReference>
<feature type="domain" description="PKS/mFAS DH" evidence="8">
    <location>
        <begin position="1"/>
        <end position="159"/>
    </location>
</feature>
<dbReference type="InterPro" id="IPR042104">
    <property type="entry name" value="PKS_dehydratase_sf"/>
</dbReference>
<keyword evidence="3" id="KW-0808">Transferase</keyword>
<dbReference type="Pfam" id="PF00107">
    <property type="entry name" value="ADH_zinc_N"/>
    <property type="match status" value="1"/>
</dbReference>
<dbReference type="Pfam" id="PF00550">
    <property type="entry name" value="PP-binding"/>
    <property type="match status" value="1"/>
</dbReference>
<protein>
    <submittedName>
        <fullName evidence="9">KR domain-containing protein</fullName>
    </submittedName>
</protein>
<dbReference type="PROSITE" id="PS01162">
    <property type="entry name" value="QOR_ZETA_CRYSTAL"/>
    <property type="match status" value="1"/>
</dbReference>
<evidence type="ECO:0000313" key="9">
    <source>
        <dbReference type="EMBL" id="KAF2877547.1"/>
    </source>
</evidence>
<evidence type="ECO:0000256" key="5">
    <source>
        <dbReference type="ARBA" id="ARBA00023315"/>
    </source>
</evidence>
<dbReference type="CDD" id="cd05195">
    <property type="entry name" value="enoyl_red"/>
    <property type="match status" value="1"/>
</dbReference>
<dbReference type="InterPro" id="IPR050091">
    <property type="entry name" value="PKS_NRPS_Biosynth_Enz"/>
</dbReference>
<keyword evidence="4" id="KW-0511">Multifunctional enzyme</keyword>
<dbReference type="GO" id="GO:0008270">
    <property type="term" value="F:zinc ion binding"/>
    <property type="evidence" value="ECO:0007669"/>
    <property type="project" value="InterPro"/>
</dbReference>
<dbReference type="GO" id="GO:0044550">
    <property type="term" value="P:secondary metabolite biosynthetic process"/>
    <property type="evidence" value="ECO:0007669"/>
    <property type="project" value="TreeGrafter"/>
</dbReference>
<dbReference type="InterPro" id="IPR013968">
    <property type="entry name" value="PKS_KR"/>
</dbReference>
<dbReference type="Pfam" id="PF23114">
    <property type="entry name" value="NAD-bd_HRPKS_sdrA"/>
    <property type="match status" value="1"/>
</dbReference>
<evidence type="ECO:0000313" key="10">
    <source>
        <dbReference type="Proteomes" id="UP000481861"/>
    </source>
</evidence>
<evidence type="ECO:0000256" key="4">
    <source>
        <dbReference type="ARBA" id="ARBA00023268"/>
    </source>
</evidence>
<keyword evidence="2" id="KW-0597">Phosphoprotein</keyword>
<dbReference type="InterPro" id="IPR009081">
    <property type="entry name" value="PP-bd_ACP"/>
</dbReference>
<dbReference type="PROSITE" id="PS50075">
    <property type="entry name" value="CARRIER"/>
    <property type="match status" value="1"/>
</dbReference>
<evidence type="ECO:0000256" key="1">
    <source>
        <dbReference type="ARBA" id="ARBA00022450"/>
    </source>
</evidence>
<dbReference type="SMART" id="SM00829">
    <property type="entry name" value="PKS_ER"/>
    <property type="match status" value="1"/>
</dbReference>
<dbReference type="InterPro" id="IPR036291">
    <property type="entry name" value="NAD(P)-bd_dom_sf"/>
</dbReference>
<dbReference type="GO" id="GO:0006633">
    <property type="term" value="P:fatty acid biosynthetic process"/>
    <property type="evidence" value="ECO:0007669"/>
    <property type="project" value="TreeGrafter"/>
</dbReference>
<dbReference type="InterPro" id="IPR013149">
    <property type="entry name" value="ADH-like_C"/>
</dbReference>
<gene>
    <name evidence="9" type="ORF">BDV95DRAFT_601928</name>
</gene>
<dbReference type="InterPro" id="IPR057326">
    <property type="entry name" value="KR_dom"/>
</dbReference>
<evidence type="ECO:0000259" key="7">
    <source>
        <dbReference type="PROSITE" id="PS50075"/>
    </source>
</evidence>
<dbReference type="SMART" id="SM00822">
    <property type="entry name" value="PKS_KR"/>
    <property type="match status" value="1"/>
</dbReference>
<proteinExistence type="predicted"/>
<accession>A0A7C8IQ13</accession>
<dbReference type="InterPro" id="IPR049900">
    <property type="entry name" value="PKS_mFAS_DH"/>
</dbReference>
<dbReference type="InterPro" id="IPR020843">
    <property type="entry name" value="ER"/>
</dbReference>
<evidence type="ECO:0000256" key="6">
    <source>
        <dbReference type="PROSITE-ProRule" id="PRU01363"/>
    </source>
</evidence>
<dbReference type="Proteomes" id="UP000481861">
    <property type="component" value="Unassembled WGS sequence"/>
</dbReference>
<dbReference type="AlphaFoldDB" id="A0A7C8IQ13"/>
<organism evidence="9 10">
    <name type="scientific">Massariosphaeria phaeospora</name>
    <dbReference type="NCBI Taxonomy" id="100035"/>
    <lineage>
        <taxon>Eukaryota</taxon>
        <taxon>Fungi</taxon>
        <taxon>Dikarya</taxon>
        <taxon>Ascomycota</taxon>
        <taxon>Pezizomycotina</taxon>
        <taxon>Dothideomycetes</taxon>
        <taxon>Pleosporomycetidae</taxon>
        <taxon>Pleosporales</taxon>
        <taxon>Pleosporales incertae sedis</taxon>
        <taxon>Massariosphaeria</taxon>
    </lineage>
</organism>